<dbReference type="EMBL" id="JXCL01000040">
    <property type="protein sequence ID" value="KIL12093.1"/>
    <property type="molecule type" value="Genomic_DNA"/>
</dbReference>
<sequence length="81" mass="9125">MKKSTLKKAVLSIAFSATMLFSMNTASAAPLEWVRDAYPDQWDYVLIKQNGVSYTQVWTSSNSYFLVKCEVLSNGKCFVSK</sequence>
<dbReference type="KEGG" id="bpus:UP12_08560"/>
<accession>A0AAE4B7D3</accession>
<comment type="caution">
    <text evidence="3">The sequence shown here is derived from an EMBL/GenBank/DDBJ whole genome shotgun (WGS) entry which is preliminary data.</text>
</comment>
<reference evidence="2 4" key="1">
    <citation type="submission" date="2014-12" db="EMBL/GenBank/DDBJ databases">
        <title>Draft Genome Sequences of Five Spore-Forming Food Isolates of Bacillus pumilus.</title>
        <authorList>
            <person name="de Jong A."/>
            <person name="van Heel A.J."/>
            <person name="Montalban-Lopez M."/>
            <person name="Krawczyk A.O."/>
            <person name="Berendsen E.M."/>
            <person name="Wells-Bennik M."/>
            <person name="Kuipers O.P."/>
        </authorList>
    </citation>
    <scope>NUCLEOTIDE SEQUENCE [LARGE SCALE GENOMIC DNA]</scope>
    <source>
        <strain evidence="2 4">B4127</strain>
    </source>
</reference>
<dbReference type="RefSeq" id="WP_034660753.1">
    <property type="nucleotide sequence ID" value="NZ_CANLYP010000013.1"/>
</dbReference>
<proteinExistence type="predicted"/>
<reference evidence="3" key="2">
    <citation type="submission" date="2019-07" db="EMBL/GenBank/DDBJ databases">
        <title>Phylogenomic Reclassification of ATCC Bacillus Strains and Various Taxa within the Genus Bacillus.</title>
        <authorList>
            <person name="Riojas M.A."/>
            <person name="Frank A.M."/>
            <person name="Fenn S.L."/>
            <person name="King S."/>
            <person name="Brower S."/>
            <person name="Hazbon M.H."/>
        </authorList>
    </citation>
    <scope>NUCLEOTIDE SEQUENCE</scope>
    <source>
        <strain evidence="3">ATCC 27142</strain>
    </source>
</reference>
<evidence type="ECO:0000313" key="5">
    <source>
        <dbReference type="Proteomes" id="UP001182042"/>
    </source>
</evidence>
<name>A0AAE4B7D3_BACPU</name>
<gene>
    <name evidence="2" type="ORF">B4127_1424</name>
    <name evidence="3" type="ORF">FO508_04340</name>
</gene>
<keyword evidence="1" id="KW-0732">Signal</keyword>
<evidence type="ECO:0000256" key="1">
    <source>
        <dbReference type="SAM" id="SignalP"/>
    </source>
</evidence>
<dbReference type="Proteomes" id="UP001182042">
    <property type="component" value="Unassembled WGS sequence"/>
</dbReference>
<protein>
    <submittedName>
        <fullName evidence="3">Transcriptional regulator</fullName>
    </submittedName>
</protein>
<feature type="chain" id="PRO_5044167985" evidence="1">
    <location>
        <begin position="29"/>
        <end position="81"/>
    </location>
</feature>
<organism evidence="3 5">
    <name type="scientific">Bacillus pumilus</name>
    <name type="common">Bacillus mesentericus</name>
    <dbReference type="NCBI Taxonomy" id="1408"/>
    <lineage>
        <taxon>Bacteria</taxon>
        <taxon>Bacillati</taxon>
        <taxon>Bacillota</taxon>
        <taxon>Bacilli</taxon>
        <taxon>Bacillales</taxon>
        <taxon>Bacillaceae</taxon>
        <taxon>Bacillus</taxon>
    </lineage>
</organism>
<evidence type="ECO:0000313" key="3">
    <source>
        <dbReference type="EMBL" id="MDR4249578.1"/>
    </source>
</evidence>
<feature type="signal peptide" evidence="1">
    <location>
        <begin position="1"/>
        <end position="28"/>
    </location>
</feature>
<dbReference type="Proteomes" id="UP000031978">
    <property type="component" value="Unassembled WGS sequence"/>
</dbReference>
<dbReference type="EMBL" id="VKQA01000001">
    <property type="protein sequence ID" value="MDR4249578.1"/>
    <property type="molecule type" value="Genomic_DNA"/>
</dbReference>
<evidence type="ECO:0000313" key="2">
    <source>
        <dbReference type="EMBL" id="KIL12093.1"/>
    </source>
</evidence>
<evidence type="ECO:0000313" key="4">
    <source>
        <dbReference type="Proteomes" id="UP000031978"/>
    </source>
</evidence>
<dbReference type="AlphaFoldDB" id="A0AAE4B7D3"/>